<accession>A0A4R0PCA3</accession>
<comment type="similarity">
    <text evidence="1">Belongs to the aspartate/glutamate racemases family.</text>
</comment>
<proteinExistence type="inferred from homology"/>
<comment type="caution">
    <text evidence="3">The sequence shown here is derived from an EMBL/GenBank/DDBJ whole genome shotgun (WGS) entry which is preliminary data.</text>
</comment>
<evidence type="ECO:0000313" key="4">
    <source>
        <dbReference type="Proteomes" id="UP000291301"/>
    </source>
</evidence>
<name>A0A4R0PCA3_9HYPH</name>
<sequence length="233" mass="25739">MRLIGVLGGMSWESTALYYRAMNEAARETLGGLHSARILLQSVDFEEIQRYQHEADWNACARILVEAAQGLKAGGAAFLVIATNTMHKLATEVGEGSGLEVLHIADPTGAAIADAGHRTVGLLATRFTMEERFYRDRLEGKFGLEVRLPDQGERDDVHRIIYEELCLGRVEDGSRRRYLKIMERMRREGCDAFILGCTEITMLIDASNSPVPVFDTTVLHARAAVACALEAAE</sequence>
<evidence type="ECO:0000256" key="2">
    <source>
        <dbReference type="ARBA" id="ARBA00023235"/>
    </source>
</evidence>
<organism evidence="3 4">
    <name type="scientific">Oricola cellulosilytica</name>
    <dbReference type="NCBI Taxonomy" id="1429082"/>
    <lineage>
        <taxon>Bacteria</taxon>
        <taxon>Pseudomonadati</taxon>
        <taxon>Pseudomonadota</taxon>
        <taxon>Alphaproteobacteria</taxon>
        <taxon>Hyphomicrobiales</taxon>
        <taxon>Ahrensiaceae</taxon>
        <taxon>Oricola</taxon>
    </lineage>
</organism>
<gene>
    <name evidence="3" type="ORF">E0D97_11900</name>
</gene>
<dbReference type="EMBL" id="SJST01000004">
    <property type="protein sequence ID" value="TCD13798.1"/>
    <property type="molecule type" value="Genomic_DNA"/>
</dbReference>
<keyword evidence="4" id="KW-1185">Reference proteome</keyword>
<dbReference type="RefSeq" id="WP_131569149.1">
    <property type="nucleotide sequence ID" value="NZ_JAINFK010000003.1"/>
</dbReference>
<dbReference type="InterPro" id="IPR015942">
    <property type="entry name" value="Asp/Glu/hydantoin_racemase"/>
</dbReference>
<dbReference type="Proteomes" id="UP000291301">
    <property type="component" value="Unassembled WGS sequence"/>
</dbReference>
<evidence type="ECO:0000256" key="1">
    <source>
        <dbReference type="ARBA" id="ARBA00007847"/>
    </source>
</evidence>
<dbReference type="PANTHER" id="PTHR21198">
    <property type="entry name" value="GLUTAMATE RACEMASE"/>
    <property type="match status" value="1"/>
</dbReference>
<keyword evidence="2" id="KW-0413">Isomerase</keyword>
<dbReference type="PANTHER" id="PTHR21198:SF7">
    <property type="entry name" value="ASPARTATE-GLUTAMATE RACEMASE FAMILY"/>
    <property type="match status" value="1"/>
</dbReference>
<reference evidence="3 4" key="1">
    <citation type="journal article" date="2015" name="Antonie Van Leeuwenhoek">
        <title>Oricola cellulosilytica gen. nov., sp. nov., a cellulose-degrading bacterium of the family Phyllobacteriaceae isolated from surface seashore water, and emended descriptions of Mesorhizobium loti and Phyllobacterium myrsinacearum.</title>
        <authorList>
            <person name="Hameed A."/>
            <person name="Shahina M."/>
            <person name="Lai W.A."/>
            <person name="Lin S.Y."/>
            <person name="Young L.S."/>
            <person name="Liu Y.C."/>
            <person name="Hsu Y.H."/>
            <person name="Young C.C."/>
        </authorList>
    </citation>
    <scope>NUCLEOTIDE SEQUENCE [LARGE SCALE GENOMIC DNA]</scope>
    <source>
        <strain evidence="3 4">KCTC 52183</strain>
    </source>
</reference>
<dbReference type="GO" id="GO:0047661">
    <property type="term" value="F:amino-acid racemase activity"/>
    <property type="evidence" value="ECO:0007669"/>
    <property type="project" value="InterPro"/>
</dbReference>
<dbReference type="OrthoDB" id="9803739at2"/>
<dbReference type="AlphaFoldDB" id="A0A4R0PCA3"/>
<dbReference type="Gene3D" id="3.40.50.1860">
    <property type="match status" value="2"/>
</dbReference>
<dbReference type="NCBIfam" id="TIGR00035">
    <property type="entry name" value="asp_race"/>
    <property type="match status" value="1"/>
</dbReference>
<dbReference type="Pfam" id="PF01177">
    <property type="entry name" value="Asp_Glu_race"/>
    <property type="match status" value="1"/>
</dbReference>
<dbReference type="InterPro" id="IPR001920">
    <property type="entry name" value="Asp/Glu_race"/>
</dbReference>
<protein>
    <submittedName>
        <fullName evidence="3">Aspartate/glutamate racemase family protein</fullName>
    </submittedName>
</protein>
<evidence type="ECO:0000313" key="3">
    <source>
        <dbReference type="EMBL" id="TCD13798.1"/>
    </source>
</evidence>
<dbReference type="SUPFAM" id="SSF53681">
    <property type="entry name" value="Aspartate/glutamate racemase"/>
    <property type="match status" value="2"/>
</dbReference>
<dbReference type="InterPro" id="IPR004380">
    <property type="entry name" value="Asp_race"/>
</dbReference>